<gene>
    <name evidence="10" type="ORF">ACFSB2_07300</name>
</gene>
<dbReference type="PROSITE" id="PS00211">
    <property type="entry name" value="ABC_TRANSPORTER_1"/>
    <property type="match status" value="1"/>
</dbReference>
<evidence type="ECO:0000259" key="9">
    <source>
        <dbReference type="PROSITE" id="PS50929"/>
    </source>
</evidence>
<dbReference type="Proteomes" id="UP001597079">
    <property type="component" value="Unassembled WGS sequence"/>
</dbReference>
<evidence type="ECO:0000256" key="2">
    <source>
        <dbReference type="ARBA" id="ARBA00022692"/>
    </source>
</evidence>
<proteinExistence type="predicted"/>
<organism evidence="10 11">
    <name type="scientific">Alicyclobacillus fodiniaquatilis</name>
    <dbReference type="NCBI Taxonomy" id="1661150"/>
    <lineage>
        <taxon>Bacteria</taxon>
        <taxon>Bacillati</taxon>
        <taxon>Bacillota</taxon>
        <taxon>Bacilli</taxon>
        <taxon>Bacillales</taxon>
        <taxon>Alicyclobacillaceae</taxon>
        <taxon>Alicyclobacillus</taxon>
    </lineage>
</organism>
<comment type="subcellular location">
    <subcellularLocation>
        <location evidence="1">Cell membrane</location>
        <topology evidence="1">Multi-pass membrane protein</topology>
    </subcellularLocation>
</comment>
<sequence>MIQISIPAPAKRSGVTRTTIWTWRVVWRTAPGPALGLLVINLIEGLGPAVGIWAIRGLINAVTDALQSGNRHFSVALPWLIAFLISLIASPQVIWYIRELFDIRLQQDLRHELERRRMRTSFSLPLFALEESAWLNRLQRSAEPGKKLYRMYFYSLIFLQGIVQSLAVTFLFWKASPWLTFALLATLLPYGWLMGYTGRLWIEHAYGQTERNRRAEYIAVLLTGRREQKELRIYGLHDFLADRWRRWRASAHQESIAIKQRVERLGAIPVLIQFVMNAGIAVVLAFLLARNQLTIGLFVALFQGVTQMESVSTRLSAGIRELSPMATDAMAVRDFFDHAAPLIPAPNTGVAFPQPMQEGIRFEHVTFTYPSQPRPILRDLNFHLRPGERVAIVGANGAGKSTLVKLLLGLYEPTSGSITVDGIRYDAMDREQFQQAVSVVFQDFYNFELAAAESIGLGRPDFPLDGSAHTTDDVDAVRKAALLGGADDFAQSLPRGYATPLGYTMDDAVELSGGQWQRVAISRAYMREDAALWILDEPTAALDPSAEAELYAQFAAALAGRTALLISHRLGSARMADRIVVLEQGQIVEEGTHNELLNLGGTYKRMWEAQAKWYK</sequence>
<evidence type="ECO:0000256" key="3">
    <source>
        <dbReference type="ARBA" id="ARBA00022741"/>
    </source>
</evidence>
<dbReference type="InterPro" id="IPR003593">
    <property type="entry name" value="AAA+_ATPase"/>
</dbReference>
<dbReference type="GO" id="GO:0005524">
    <property type="term" value="F:ATP binding"/>
    <property type="evidence" value="ECO:0007669"/>
    <property type="project" value="UniProtKB-KW"/>
</dbReference>
<keyword evidence="11" id="KW-1185">Reference proteome</keyword>
<dbReference type="InterPro" id="IPR039421">
    <property type="entry name" value="Type_1_exporter"/>
</dbReference>
<keyword evidence="3" id="KW-0547">Nucleotide-binding</keyword>
<dbReference type="PANTHER" id="PTHR24221:SF646">
    <property type="entry name" value="HAEMOLYSIN SECRETION ATP-BINDING PROTEIN"/>
    <property type="match status" value="1"/>
</dbReference>
<evidence type="ECO:0000256" key="4">
    <source>
        <dbReference type="ARBA" id="ARBA00022840"/>
    </source>
</evidence>
<feature type="transmembrane region" description="Helical" evidence="7">
    <location>
        <begin position="151"/>
        <end position="173"/>
    </location>
</feature>
<dbReference type="InterPro" id="IPR036640">
    <property type="entry name" value="ABC1_TM_sf"/>
</dbReference>
<accession>A0ABW4JFR9</accession>
<dbReference type="SUPFAM" id="SSF52540">
    <property type="entry name" value="P-loop containing nucleoside triphosphate hydrolases"/>
    <property type="match status" value="1"/>
</dbReference>
<keyword evidence="6 7" id="KW-0472">Membrane</keyword>
<dbReference type="InterPro" id="IPR017871">
    <property type="entry name" value="ABC_transporter-like_CS"/>
</dbReference>
<dbReference type="Gene3D" id="1.20.1560.10">
    <property type="entry name" value="ABC transporter type 1, transmembrane domain"/>
    <property type="match status" value="1"/>
</dbReference>
<dbReference type="InterPro" id="IPR003439">
    <property type="entry name" value="ABC_transporter-like_ATP-bd"/>
</dbReference>
<dbReference type="PROSITE" id="PS50893">
    <property type="entry name" value="ABC_TRANSPORTER_2"/>
    <property type="match status" value="1"/>
</dbReference>
<evidence type="ECO:0000256" key="7">
    <source>
        <dbReference type="SAM" id="Phobius"/>
    </source>
</evidence>
<keyword evidence="4 10" id="KW-0067">ATP-binding</keyword>
<feature type="transmembrane region" description="Helical" evidence="7">
    <location>
        <begin position="179"/>
        <end position="202"/>
    </location>
</feature>
<feature type="domain" description="ABC transporter" evidence="8">
    <location>
        <begin position="360"/>
        <end position="609"/>
    </location>
</feature>
<protein>
    <submittedName>
        <fullName evidence="10">ABC transporter ATP-binding protein</fullName>
    </submittedName>
</protein>
<dbReference type="PROSITE" id="PS50929">
    <property type="entry name" value="ABC_TM1F"/>
    <property type="match status" value="1"/>
</dbReference>
<dbReference type="SMART" id="SM00382">
    <property type="entry name" value="AAA"/>
    <property type="match status" value="1"/>
</dbReference>
<evidence type="ECO:0000256" key="1">
    <source>
        <dbReference type="ARBA" id="ARBA00004651"/>
    </source>
</evidence>
<dbReference type="InterPro" id="IPR027417">
    <property type="entry name" value="P-loop_NTPase"/>
</dbReference>
<dbReference type="Pfam" id="PF00005">
    <property type="entry name" value="ABC_tran"/>
    <property type="match status" value="1"/>
</dbReference>
<evidence type="ECO:0000259" key="8">
    <source>
        <dbReference type="PROSITE" id="PS50893"/>
    </source>
</evidence>
<dbReference type="RefSeq" id="WP_377942377.1">
    <property type="nucleotide sequence ID" value="NZ_JBHUCX010000020.1"/>
</dbReference>
<dbReference type="EMBL" id="JBHUCX010000020">
    <property type="protein sequence ID" value="MFD1674511.1"/>
    <property type="molecule type" value="Genomic_DNA"/>
</dbReference>
<dbReference type="InterPro" id="IPR011527">
    <property type="entry name" value="ABC1_TM_dom"/>
</dbReference>
<reference evidence="11" key="1">
    <citation type="journal article" date="2019" name="Int. J. Syst. Evol. Microbiol.">
        <title>The Global Catalogue of Microorganisms (GCM) 10K type strain sequencing project: providing services to taxonomists for standard genome sequencing and annotation.</title>
        <authorList>
            <consortium name="The Broad Institute Genomics Platform"/>
            <consortium name="The Broad Institute Genome Sequencing Center for Infectious Disease"/>
            <person name="Wu L."/>
            <person name="Ma J."/>
        </authorList>
    </citation>
    <scope>NUCLEOTIDE SEQUENCE [LARGE SCALE GENOMIC DNA]</scope>
    <source>
        <strain evidence="11">CGMCC 1.12286</strain>
    </source>
</reference>
<evidence type="ECO:0000256" key="5">
    <source>
        <dbReference type="ARBA" id="ARBA00022989"/>
    </source>
</evidence>
<keyword evidence="2 7" id="KW-0812">Transmembrane</keyword>
<dbReference type="SUPFAM" id="SSF90123">
    <property type="entry name" value="ABC transporter transmembrane region"/>
    <property type="match status" value="1"/>
</dbReference>
<evidence type="ECO:0000313" key="10">
    <source>
        <dbReference type="EMBL" id="MFD1674511.1"/>
    </source>
</evidence>
<keyword evidence="5 7" id="KW-1133">Transmembrane helix</keyword>
<comment type="caution">
    <text evidence="10">The sequence shown here is derived from an EMBL/GenBank/DDBJ whole genome shotgun (WGS) entry which is preliminary data.</text>
</comment>
<name>A0ABW4JFR9_9BACL</name>
<feature type="transmembrane region" description="Helical" evidence="7">
    <location>
        <begin position="75"/>
        <end position="97"/>
    </location>
</feature>
<feature type="domain" description="ABC transmembrane type-1" evidence="9">
    <location>
        <begin position="156"/>
        <end position="308"/>
    </location>
</feature>
<feature type="transmembrane region" description="Helical" evidence="7">
    <location>
        <begin position="34"/>
        <end position="55"/>
    </location>
</feature>
<evidence type="ECO:0000256" key="6">
    <source>
        <dbReference type="ARBA" id="ARBA00023136"/>
    </source>
</evidence>
<evidence type="ECO:0000313" key="11">
    <source>
        <dbReference type="Proteomes" id="UP001597079"/>
    </source>
</evidence>
<dbReference type="Gene3D" id="3.40.50.300">
    <property type="entry name" value="P-loop containing nucleotide triphosphate hydrolases"/>
    <property type="match status" value="1"/>
</dbReference>
<feature type="transmembrane region" description="Helical" evidence="7">
    <location>
        <begin position="265"/>
        <end position="289"/>
    </location>
</feature>
<dbReference type="PANTHER" id="PTHR24221">
    <property type="entry name" value="ATP-BINDING CASSETTE SUB-FAMILY B"/>
    <property type="match status" value="1"/>
</dbReference>